<organism evidence="10 11">
    <name type="scientific">Saccharospirillum salsuginis</name>
    <dbReference type="NCBI Taxonomy" id="418750"/>
    <lineage>
        <taxon>Bacteria</taxon>
        <taxon>Pseudomonadati</taxon>
        <taxon>Pseudomonadota</taxon>
        <taxon>Gammaproteobacteria</taxon>
        <taxon>Oceanospirillales</taxon>
        <taxon>Saccharospirillaceae</taxon>
        <taxon>Saccharospirillum</taxon>
    </lineage>
</organism>
<evidence type="ECO:0000256" key="4">
    <source>
        <dbReference type="ARBA" id="ARBA00022475"/>
    </source>
</evidence>
<dbReference type="GO" id="GO:0005886">
    <property type="term" value="C:plasma membrane"/>
    <property type="evidence" value="ECO:0007669"/>
    <property type="project" value="UniProtKB-SubCell"/>
</dbReference>
<dbReference type="SUPFAM" id="SSF103473">
    <property type="entry name" value="MFS general substrate transporter"/>
    <property type="match status" value="1"/>
</dbReference>
<feature type="transmembrane region" description="Helical" evidence="8">
    <location>
        <begin position="12"/>
        <end position="30"/>
    </location>
</feature>
<name>A0A918K0P6_9GAMM</name>
<dbReference type="RefSeq" id="WP_189606776.1">
    <property type="nucleotide sequence ID" value="NZ_BMXR01000001.1"/>
</dbReference>
<dbReference type="PROSITE" id="PS00217">
    <property type="entry name" value="SUGAR_TRANSPORT_2"/>
    <property type="match status" value="1"/>
</dbReference>
<feature type="transmembrane region" description="Helical" evidence="8">
    <location>
        <begin position="50"/>
        <end position="71"/>
    </location>
</feature>
<sequence length="474" mass="50068">MSEPVARHPGWVVFTVMLGTVTVSLNNSALNPAIPVFMQTFDIGPLWAGWLITGFMLSMGMTMPVTGFLGARVGKRRLYLFGLAGFVCGSLLGALAPTMAWVIVARCVQGVAGGLMIPLSLALIFEAYPKDRRGRATGWWGTVVMLAPAVGPAVGGLLLEVFDWPALFLMNVPVGVLGWIVGYACLHSPPDEAVPRFDGQGFVLASLGVGSLLFALSLLTGFHSPGVALVLGVTAVLCLGAFVRHELTCDQPLLNLRLFAEPAYRLSVVIVVVQSVGIFGSLLLLPLLMQTVLAFSVLETALVLVATAVASSLFVNLGGKRLDARGPRGVVSLGLIITALSTLALGQLDASVTLYGLLAWTMLRGVGMGLSYMPVTTAGLNAIPEHWVAQGAAMNNILRRVTAALVIVLISLFFEARRSMLVGDGMVPDMAGLTAIKELFTVIGILLLFTVPLALRLPNRPIETESNPSAEAAR</sequence>
<evidence type="ECO:0000256" key="2">
    <source>
        <dbReference type="ARBA" id="ARBA00008537"/>
    </source>
</evidence>
<comment type="subcellular location">
    <subcellularLocation>
        <location evidence="1">Cell membrane</location>
        <topology evidence="1">Multi-pass membrane protein</topology>
    </subcellularLocation>
</comment>
<dbReference type="Pfam" id="PF07690">
    <property type="entry name" value="MFS_1"/>
    <property type="match status" value="1"/>
</dbReference>
<dbReference type="GO" id="GO:0022857">
    <property type="term" value="F:transmembrane transporter activity"/>
    <property type="evidence" value="ECO:0007669"/>
    <property type="project" value="InterPro"/>
</dbReference>
<feature type="transmembrane region" description="Helical" evidence="8">
    <location>
        <begin position="78"/>
        <end position="97"/>
    </location>
</feature>
<feature type="transmembrane region" description="Helical" evidence="8">
    <location>
        <begin position="197"/>
        <end position="219"/>
    </location>
</feature>
<keyword evidence="3" id="KW-0813">Transport</keyword>
<dbReference type="PRINTS" id="PR01036">
    <property type="entry name" value="TCRTETB"/>
</dbReference>
<feature type="transmembrane region" description="Helical" evidence="8">
    <location>
        <begin position="354"/>
        <end position="376"/>
    </location>
</feature>
<keyword evidence="6 8" id="KW-1133">Transmembrane helix</keyword>
<dbReference type="Gene3D" id="1.20.1250.20">
    <property type="entry name" value="MFS general substrate transporter like domains"/>
    <property type="match status" value="1"/>
</dbReference>
<keyword evidence="11" id="KW-1185">Reference proteome</keyword>
<evidence type="ECO:0000256" key="8">
    <source>
        <dbReference type="SAM" id="Phobius"/>
    </source>
</evidence>
<reference evidence="10" key="1">
    <citation type="journal article" date="2014" name="Int. J. Syst. Evol. Microbiol.">
        <title>Complete genome sequence of Corynebacterium casei LMG S-19264T (=DSM 44701T), isolated from a smear-ripened cheese.</title>
        <authorList>
            <consortium name="US DOE Joint Genome Institute (JGI-PGF)"/>
            <person name="Walter F."/>
            <person name="Albersmeier A."/>
            <person name="Kalinowski J."/>
            <person name="Ruckert C."/>
        </authorList>
    </citation>
    <scope>NUCLEOTIDE SEQUENCE</scope>
    <source>
        <strain evidence="10">KCTC 22169</strain>
    </source>
</reference>
<keyword evidence="5 8" id="KW-0812">Transmembrane</keyword>
<evidence type="ECO:0000313" key="10">
    <source>
        <dbReference type="EMBL" id="GGX40225.1"/>
    </source>
</evidence>
<keyword evidence="4" id="KW-1003">Cell membrane</keyword>
<feature type="transmembrane region" description="Helical" evidence="8">
    <location>
        <begin position="329"/>
        <end position="348"/>
    </location>
</feature>
<feature type="transmembrane region" description="Helical" evidence="8">
    <location>
        <begin position="397"/>
        <end position="414"/>
    </location>
</feature>
<feature type="transmembrane region" description="Helical" evidence="8">
    <location>
        <begin position="103"/>
        <end position="125"/>
    </location>
</feature>
<feature type="transmembrane region" description="Helical" evidence="8">
    <location>
        <begin position="434"/>
        <end position="455"/>
    </location>
</feature>
<dbReference type="PANTHER" id="PTHR42718">
    <property type="entry name" value="MAJOR FACILITATOR SUPERFAMILY MULTIDRUG TRANSPORTER MFSC"/>
    <property type="match status" value="1"/>
</dbReference>
<dbReference type="InterPro" id="IPR036259">
    <property type="entry name" value="MFS_trans_sf"/>
</dbReference>
<evidence type="ECO:0000256" key="1">
    <source>
        <dbReference type="ARBA" id="ARBA00004651"/>
    </source>
</evidence>
<dbReference type="EMBL" id="BMXR01000001">
    <property type="protein sequence ID" value="GGX40225.1"/>
    <property type="molecule type" value="Genomic_DNA"/>
</dbReference>
<dbReference type="InterPro" id="IPR020846">
    <property type="entry name" value="MFS_dom"/>
</dbReference>
<dbReference type="InterPro" id="IPR004638">
    <property type="entry name" value="EmrB-like"/>
</dbReference>
<feature type="transmembrane region" description="Helical" evidence="8">
    <location>
        <begin position="225"/>
        <end position="243"/>
    </location>
</feature>
<evidence type="ECO:0000256" key="5">
    <source>
        <dbReference type="ARBA" id="ARBA00022692"/>
    </source>
</evidence>
<protein>
    <submittedName>
        <fullName evidence="10">MFS transporter</fullName>
    </submittedName>
</protein>
<evidence type="ECO:0000256" key="7">
    <source>
        <dbReference type="ARBA" id="ARBA00023136"/>
    </source>
</evidence>
<dbReference type="InterPro" id="IPR005829">
    <property type="entry name" value="Sugar_transporter_CS"/>
</dbReference>
<gene>
    <name evidence="10" type="ORF">GCM10007392_03630</name>
</gene>
<dbReference type="PROSITE" id="PS50850">
    <property type="entry name" value="MFS"/>
    <property type="match status" value="1"/>
</dbReference>
<evidence type="ECO:0000256" key="6">
    <source>
        <dbReference type="ARBA" id="ARBA00022989"/>
    </source>
</evidence>
<dbReference type="Gene3D" id="1.20.1720.10">
    <property type="entry name" value="Multidrug resistance protein D"/>
    <property type="match status" value="1"/>
</dbReference>
<accession>A0A918K0P6</accession>
<dbReference type="NCBIfam" id="TIGR00711">
    <property type="entry name" value="efflux_EmrB"/>
    <property type="match status" value="1"/>
</dbReference>
<feature type="transmembrane region" description="Helical" evidence="8">
    <location>
        <begin position="293"/>
        <end position="317"/>
    </location>
</feature>
<keyword evidence="7 8" id="KW-0472">Membrane</keyword>
<evidence type="ECO:0000256" key="3">
    <source>
        <dbReference type="ARBA" id="ARBA00022448"/>
    </source>
</evidence>
<proteinExistence type="inferred from homology"/>
<evidence type="ECO:0000259" key="9">
    <source>
        <dbReference type="PROSITE" id="PS50850"/>
    </source>
</evidence>
<comment type="similarity">
    <text evidence="2">Belongs to the major facilitator superfamily. EmrB family.</text>
</comment>
<feature type="transmembrane region" description="Helical" evidence="8">
    <location>
        <begin position="264"/>
        <end position="287"/>
    </location>
</feature>
<dbReference type="PANTHER" id="PTHR42718:SF9">
    <property type="entry name" value="MAJOR FACILITATOR SUPERFAMILY MULTIDRUG TRANSPORTER MFSC"/>
    <property type="match status" value="1"/>
</dbReference>
<feature type="transmembrane region" description="Helical" evidence="8">
    <location>
        <begin position="137"/>
        <end position="158"/>
    </location>
</feature>
<reference evidence="10" key="2">
    <citation type="submission" date="2020-09" db="EMBL/GenBank/DDBJ databases">
        <authorList>
            <person name="Sun Q."/>
            <person name="Kim S."/>
        </authorList>
    </citation>
    <scope>NUCLEOTIDE SEQUENCE</scope>
    <source>
        <strain evidence="10">KCTC 22169</strain>
    </source>
</reference>
<feature type="domain" description="Major facilitator superfamily (MFS) profile" evidence="9">
    <location>
        <begin position="12"/>
        <end position="462"/>
    </location>
</feature>
<comment type="caution">
    <text evidence="10">The sequence shown here is derived from an EMBL/GenBank/DDBJ whole genome shotgun (WGS) entry which is preliminary data.</text>
</comment>
<dbReference type="InterPro" id="IPR011701">
    <property type="entry name" value="MFS"/>
</dbReference>
<dbReference type="AlphaFoldDB" id="A0A918K0P6"/>
<feature type="transmembrane region" description="Helical" evidence="8">
    <location>
        <begin position="164"/>
        <end position="185"/>
    </location>
</feature>
<dbReference type="Proteomes" id="UP000626148">
    <property type="component" value="Unassembled WGS sequence"/>
</dbReference>
<evidence type="ECO:0000313" key="11">
    <source>
        <dbReference type="Proteomes" id="UP000626148"/>
    </source>
</evidence>